<dbReference type="AlphaFoldDB" id="A0A811V2F5"/>
<evidence type="ECO:0000256" key="1">
    <source>
        <dbReference type="SAM" id="SignalP"/>
    </source>
</evidence>
<feature type="chain" id="PRO_5032670703" evidence="1">
    <location>
        <begin position="25"/>
        <end position="129"/>
    </location>
</feature>
<gene>
    <name evidence="2" type="ORF">CCAP1982_LOCUS13466</name>
</gene>
<evidence type="ECO:0000313" key="2">
    <source>
        <dbReference type="EMBL" id="CAD7005104.1"/>
    </source>
</evidence>
<feature type="signal peptide" evidence="1">
    <location>
        <begin position="1"/>
        <end position="24"/>
    </location>
</feature>
<accession>A0A811V2F5</accession>
<reference evidence="2" key="1">
    <citation type="submission" date="2020-11" db="EMBL/GenBank/DDBJ databases">
        <authorList>
            <person name="Whitehead M."/>
        </authorList>
    </citation>
    <scope>NUCLEOTIDE SEQUENCE</scope>
    <source>
        <strain evidence="2">EGII</strain>
    </source>
</reference>
<keyword evidence="1" id="KW-0732">Signal</keyword>
<evidence type="ECO:0000313" key="3">
    <source>
        <dbReference type="Proteomes" id="UP000606786"/>
    </source>
</evidence>
<sequence>MKSTCISLCLYMLVLKNLLGFVNSCPFDCVPLRKTPKHQRKTNLRTHGRTYNANTSLFAEIERIAKQRLREAVCGKTVTAGRAADCSGARLCFVSWLDQCREGLPHPFNTTVWFELNTHFMRAFVKKDE</sequence>
<name>A0A811V2F5_CERCA</name>
<dbReference type="Proteomes" id="UP000606786">
    <property type="component" value="Unassembled WGS sequence"/>
</dbReference>
<keyword evidence="3" id="KW-1185">Reference proteome</keyword>
<protein>
    <submittedName>
        <fullName evidence="2">(Mediterranean fruit fly) hypothetical protein</fullName>
    </submittedName>
</protein>
<comment type="caution">
    <text evidence="2">The sequence shown here is derived from an EMBL/GenBank/DDBJ whole genome shotgun (WGS) entry which is preliminary data.</text>
</comment>
<dbReference type="EMBL" id="CAJHJT010000034">
    <property type="protein sequence ID" value="CAD7005104.1"/>
    <property type="molecule type" value="Genomic_DNA"/>
</dbReference>
<organism evidence="2 3">
    <name type="scientific">Ceratitis capitata</name>
    <name type="common">Mediterranean fruit fly</name>
    <name type="synonym">Tephritis capitata</name>
    <dbReference type="NCBI Taxonomy" id="7213"/>
    <lineage>
        <taxon>Eukaryota</taxon>
        <taxon>Metazoa</taxon>
        <taxon>Ecdysozoa</taxon>
        <taxon>Arthropoda</taxon>
        <taxon>Hexapoda</taxon>
        <taxon>Insecta</taxon>
        <taxon>Pterygota</taxon>
        <taxon>Neoptera</taxon>
        <taxon>Endopterygota</taxon>
        <taxon>Diptera</taxon>
        <taxon>Brachycera</taxon>
        <taxon>Muscomorpha</taxon>
        <taxon>Tephritoidea</taxon>
        <taxon>Tephritidae</taxon>
        <taxon>Ceratitis</taxon>
        <taxon>Ceratitis</taxon>
    </lineage>
</organism>
<proteinExistence type="predicted"/>